<evidence type="ECO:0000256" key="3">
    <source>
        <dbReference type="ARBA" id="ARBA00022840"/>
    </source>
</evidence>
<dbReference type="KEGG" id="dmp:FAK_20950"/>
<dbReference type="GO" id="GO:0005737">
    <property type="term" value="C:cytoplasm"/>
    <property type="evidence" value="ECO:0007669"/>
    <property type="project" value="UniProtKB-SubCell"/>
</dbReference>
<feature type="compositionally biased region" description="Basic and acidic residues" evidence="7">
    <location>
        <begin position="723"/>
        <end position="734"/>
    </location>
</feature>
<dbReference type="SUPFAM" id="SSF75553">
    <property type="entry name" value="Smc hinge domain"/>
    <property type="match status" value="1"/>
</dbReference>
<evidence type="ECO:0000256" key="4">
    <source>
        <dbReference type="ARBA" id="ARBA00023054"/>
    </source>
</evidence>
<dbReference type="GO" id="GO:0006260">
    <property type="term" value="P:DNA replication"/>
    <property type="evidence" value="ECO:0007669"/>
    <property type="project" value="UniProtKB-UniRule"/>
</dbReference>
<evidence type="ECO:0000313" key="11">
    <source>
        <dbReference type="Proteomes" id="UP001366166"/>
    </source>
</evidence>
<accession>A0AAU9EIE8</accession>
<keyword evidence="2 6" id="KW-0547">Nucleotide-binding</keyword>
<keyword evidence="3 6" id="KW-0067">ATP-binding</keyword>
<dbReference type="AlphaFoldDB" id="A0AAU9EIE8"/>
<dbReference type="GO" id="GO:0007059">
    <property type="term" value="P:chromosome segregation"/>
    <property type="evidence" value="ECO:0007669"/>
    <property type="project" value="UniProtKB-UniRule"/>
</dbReference>
<sequence>MDIIGFKSFADRTIMDFPEGLCAVVGPNGCGKSNVVDAVRWALGEQSARQLRGQSMEDVIFNGADGRKPAGLAEVNVVFENDGSVTAEPYAGLSEIMVTRRLYRNGDSEYRINKMPCRLKDIQQVLMDTGLGNRAYAIIEQGRVAAFIEAKPIERRLWVEEAAGITRFKNQKKVSLRKMEGTRDNLARLQDILAEVSTQMERLKRQAKKAQVHKTLREEIRALDLNVSSFEYRHYNQEISQVRAEADAAGTSLELANQRLAALETDLETARLELLEAEEEIRDSGARRLEAQGAIQKAENELILLGREAENLKRQSQRLEEERVELKAGLVTNQNELNRARRVLAEAEGRSRQSDLAVGEASQEVARCQEALNASEEAVDLAKAELVDAMSRLSQIKNRQGDLERRRQDLERRRLQQQEQRRQMMEQELESGQNLEQVRGEVESLRMAQEEAAQGLAQARARLKELGEELSALRREETEATRRRHQLDASVSALALSLESHQWAGAGVRKLLKAHQAGELPVALKGVVAEKLNVEPGREDLVEGVLGPDLQAVIVQSGREALALAAWSGEKGLGRLRVVALDDLASQGCETPSGAQALSGVARPQAGYESLAHLLAGAGWCPDLEAAWNSGRSLAPGQVVVSPGGQRLDRPGLGTVGQGQGGDASILARRNELQGKRAQLAQAQEAEQAAAAKRRAAEAAMAQAEQERDMLGEEQQLRQQELAQRERDLARAEQESQGAQRRLQALDFENEETESEFEHLSREMATLDEQGGQLQGRDQELEAELEQARAMLQEARQALEEARHLEGEAKLAAASLGSQTQQAQREAQRLQQEMDRASARVLALGRELEQAQAQLKSCEERRGHEQEGLGGLYSELDRQETGLKRAQEVLGHAQGRTAQLEGELKRARVELKQAESAGQELAWKLRELELKREQVAEQVMERCRVEMAAHYQEHLPEGAFDLEGGKRKLEKLRKRLNNLGPVNLEAISEHAALAERHEFLTTQKADLEASLEDLRAAIRKINKTTRGRFLETLELVNQRLDGVFKVLFGGGKAELALEDGTDPLDAGLHLMVELPGKKLKNLDALSGGEKAMSAVAVLFALFLIRPAPFCILDEVDAPLDEANNGRFLDLLQQLSRRSQILMITHSRASMELVNTIYGVTMEHKGVSKLLRVSLEQGESLAA</sequence>
<evidence type="ECO:0000259" key="8">
    <source>
        <dbReference type="Pfam" id="PF02463"/>
    </source>
</evidence>
<dbReference type="SUPFAM" id="SSF52540">
    <property type="entry name" value="P-loop containing nucleoside triphosphate hydrolases"/>
    <property type="match status" value="1"/>
</dbReference>
<dbReference type="GO" id="GO:0030261">
    <property type="term" value="P:chromosome condensation"/>
    <property type="evidence" value="ECO:0007669"/>
    <property type="project" value="InterPro"/>
</dbReference>
<dbReference type="InterPro" id="IPR036277">
    <property type="entry name" value="SMC_hinge_sf"/>
</dbReference>
<evidence type="ECO:0000256" key="6">
    <source>
        <dbReference type="HAMAP-Rule" id="MF_01894"/>
    </source>
</evidence>
<reference evidence="11" key="1">
    <citation type="journal article" date="2023" name="Arch. Microbiol.">
        <title>Desulfoferula mesophilus gen. nov. sp. nov., a mesophilic sulfate-reducing bacterium isolated from a brackish lake sediment.</title>
        <authorList>
            <person name="Watanabe T."/>
            <person name="Yabe T."/>
            <person name="Tsuji J.M."/>
            <person name="Fukui M."/>
        </authorList>
    </citation>
    <scope>NUCLEOTIDE SEQUENCE [LARGE SCALE GENOMIC DNA]</scope>
    <source>
        <strain evidence="11">12FAK</strain>
    </source>
</reference>
<comment type="subcellular location">
    <subcellularLocation>
        <location evidence="6">Cytoplasm</location>
    </subcellularLocation>
</comment>
<feature type="coiled-coil region" evidence="6">
    <location>
        <begin position="997"/>
        <end position="1024"/>
    </location>
</feature>
<dbReference type="NCBIfam" id="TIGR02168">
    <property type="entry name" value="SMC_prok_B"/>
    <property type="match status" value="1"/>
</dbReference>
<comment type="subunit">
    <text evidence="6">Homodimer.</text>
</comment>
<dbReference type="EMBL" id="AP028679">
    <property type="protein sequence ID" value="BEQ15029.1"/>
    <property type="molecule type" value="Genomic_DNA"/>
</dbReference>
<dbReference type="GO" id="GO:0007062">
    <property type="term" value="P:sister chromatid cohesion"/>
    <property type="evidence" value="ECO:0007669"/>
    <property type="project" value="InterPro"/>
</dbReference>
<dbReference type="GO" id="GO:0016887">
    <property type="term" value="F:ATP hydrolysis activity"/>
    <property type="evidence" value="ECO:0007669"/>
    <property type="project" value="InterPro"/>
</dbReference>
<dbReference type="SUPFAM" id="SSF57997">
    <property type="entry name" value="Tropomyosin"/>
    <property type="match status" value="1"/>
</dbReference>
<evidence type="ECO:0000313" key="10">
    <source>
        <dbReference type="EMBL" id="BEQ15029.1"/>
    </source>
</evidence>
<dbReference type="HAMAP" id="MF_01894">
    <property type="entry name" value="Smc_prok"/>
    <property type="match status" value="1"/>
</dbReference>
<evidence type="ECO:0000259" key="9">
    <source>
        <dbReference type="Pfam" id="PF06470"/>
    </source>
</evidence>
<comment type="domain">
    <text evidence="6">Contains large globular domains required for ATP hydrolysis at each terminus and a third globular domain forming a flexible hinge near the middle of the molecule. These domains are separated by coiled-coil structures.</text>
</comment>
<dbReference type="Pfam" id="PF06470">
    <property type="entry name" value="SMC_hinge"/>
    <property type="match status" value="1"/>
</dbReference>
<feature type="region of interest" description="Disordered" evidence="7">
    <location>
        <begin position="413"/>
        <end position="435"/>
    </location>
</feature>
<dbReference type="Gene3D" id="1.20.1060.20">
    <property type="match status" value="1"/>
</dbReference>
<keyword evidence="4 6" id="KW-0175">Coiled coil</keyword>
<feature type="coiled-coil region" evidence="6">
    <location>
        <begin position="179"/>
        <end position="213"/>
    </location>
</feature>
<dbReference type="GO" id="GO:0005694">
    <property type="term" value="C:chromosome"/>
    <property type="evidence" value="ECO:0007669"/>
    <property type="project" value="InterPro"/>
</dbReference>
<evidence type="ECO:0000256" key="7">
    <source>
        <dbReference type="SAM" id="MobiDB-lite"/>
    </source>
</evidence>
<dbReference type="InterPro" id="IPR024704">
    <property type="entry name" value="SMC"/>
</dbReference>
<dbReference type="Gene3D" id="3.40.50.300">
    <property type="entry name" value="P-loop containing nucleotide triphosphate hydrolases"/>
    <property type="match status" value="2"/>
</dbReference>
<dbReference type="InterPro" id="IPR011890">
    <property type="entry name" value="SMC_prok"/>
</dbReference>
<dbReference type="PIRSF" id="PIRSF005719">
    <property type="entry name" value="SMC"/>
    <property type="match status" value="1"/>
</dbReference>
<evidence type="ECO:0000256" key="2">
    <source>
        <dbReference type="ARBA" id="ARBA00022741"/>
    </source>
</evidence>
<dbReference type="GO" id="GO:0003677">
    <property type="term" value="F:DNA binding"/>
    <property type="evidence" value="ECO:0007669"/>
    <property type="project" value="UniProtKB-UniRule"/>
</dbReference>
<gene>
    <name evidence="6 10" type="primary">smc</name>
    <name evidence="10" type="ORF">FAK_20950</name>
</gene>
<organism evidence="10 11">
    <name type="scientific">Desulfoferula mesophila</name>
    <dbReference type="NCBI Taxonomy" id="3058419"/>
    <lineage>
        <taxon>Bacteria</taxon>
        <taxon>Pseudomonadati</taxon>
        <taxon>Thermodesulfobacteriota</taxon>
        <taxon>Desulfarculia</taxon>
        <taxon>Desulfarculales</taxon>
        <taxon>Desulfarculaceae</taxon>
        <taxon>Desulfoferula</taxon>
    </lineage>
</organism>
<dbReference type="Pfam" id="PF02463">
    <property type="entry name" value="SMC_N"/>
    <property type="match status" value="1"/>
</dbReference>
<feature type="domain" description="RecF/RecN/SMC N-terminal" evidence="8">
    <location>
        <begin position="3"/>
        <end position="1167"/>
    </location>
</feature>
<feature type="compositionally biased region" description="Low complexity" evidence="7">
    <location>
        <begin position="713"/>
        <end position="722"/>
    </location>
</feature>
<feature type="compositionally biased region" description="Basic and acidic residues" evidence="7">
    <location>
        <begin position="413"/>
        <end position="425"/>
    </location>
</feature>
<dbReference type="GO" id="GO:0005524">
    <property type="term" value="F:ATP binding"/>
    <property type="evidence" value="ECO:0007669"/>
    <property type="project" value="UniProtKB-UniRule"/>
</dbReference>
<keyword evidence="5 6" id="KW-0238">DNA-binding</keyword>
<evidence type="ECO:0000256" key="1">
    <source>
        <dbReference type="ARBA" id="ARBA00022490"/>
    </source>
</evidence>
<feature type="coiled-coil region" evidence="6">
    <location>
        <begin position="897"/>
        <end position="931"/>
    </location>
</feature>
<dbReference type="Proteomes" id="UP001366166">
    <property type="component" value="Chromosome"/>
</dbReference>
<keyword evidence="11" id="KW-1185">Reference proteome</keyword>
<dbReference type="InterPro" id="IPR003395">
    <property type="entry name" value="RecF/RecN/SMC_N"/>
</dbReference>
<feature type="region of interest" description="Disordered" evidence="7">
    <location>
        <begin position="692"/>
        <end position="759"/>
    </location>
</feature>
<protein>
    <recommendedName>
        <fullName evidence="6">Chromosome partition protein Smc</fullName>
    </recommendedName>
</protein>
<dbReference type="InterPro" id="IPR010935">
    <property type="entry name" value="SMC_hinge"/>
</dbReference>
<dbReference type="PANTHER" id="PTHR43977">
    <property type="entry name" value="STRUCTURAL MAINTENANCE OF CHROMOSOMES PROTEIN 3"/>
    <property type="match status" value="1"/>
</dbReference>
<comment type="function">
    <text evidence="6">Required for chromosome condensation and partitioning.</text>
</comment>
<feature type="binding site" evidence="6">
    <location>
        <begin position="27"/>
        <end position="34"/>
    </location>
    <ligand>
        <name>ATP</name>
        <dbReference type="ChEBI" id="CHEBI:30616"/>
    </ligand>
</feature>
<keyword evidence="1 6" id="KW-0963">Cytoplasm</keyword>
<name>A0AAU9EIE8_9BACT</name>
<dbReference type="Gene3D" id="3.30.70.1620">
    <property type="match status" value="1"/>
</dbReference>
<comment type="similarity">
    <text evidence="6">Belongs to the SMC family.</text>
</comment>
<proteinExistence type="inferred from homology"/>
<feature type="domain" description="SMC hinge" evidence="9">
    <location>
        <begin position="525"/>
        <end position="627"/>
    </location>
</feature>
<evidence type="ECO:0000256" key="5">
    <source>
        <dbReference type="ARBA" id="ARBA00023125"/>
    </source>
</evidence>
<dbReference type="InterPro" id="IPR027417">
    <property type="entry name" value="P-loop_NTPase"/>
</dbReference>